<dbReference type="AlphaFoldDB" id="A0A0A9E0I6"/>
<dbReference type="EMBL" id="GBRH01203576">
    <property type="protein sequence ID" value="JAD94319.1"/>
    <property type="molecule type" value="Transcribed_RNA"/>
</dbReference>
<proteinExistence type="predicted"/>
<accession>A0A0A9E0I6</accession>
<name>A0A0A9E0I6_ARUDO</name>
<protein>
    <submittedName>
        <fullName evidence="1">Uncharacterized protein</fullName>
    </submittedName>
</protein>
<organism evidence="1">
    <name type="scientific">Arundo donax</name>
    <name type="common">Giant reed</name>
    <name type="synonym">Donax arundinaceus</name>
    <dbReference type="NCBI Taxonomy" id="35708"/>
    <lineage>
        <taxon>Eukaryota</taxon>
        <taxon>Viridiplantae</taxon>
        <taxon>Streptophyta</taxon>
        <taxon>Embryophyta</taxon>
        <taxon>Tracheophyta</taxon>
        <taxon>Spermatophyta</taxon>
        <taxon>Magnoliopsida</taxon>
        <taxon>Liliopsida</taxon>
        <taxon>Poales</taxon>
        <taxon>Poaceae</taxon>
        <taxon>PACMAD clade</taxon>
        <taxon>Arundinoideae</taxon>
        <taxon>Arundineae</taxon>
        <taxon>Arundo</taxon>
    </lineage>
</organism>
<reference evidence="1" key="2">
    <citation type="journal article" date="2015" name="Data Brief">
        <title>Shoot transcriptome of the giant reed, Arundo donax.</title>
        <authorList>
            <person name="Barrero R.A."/>
            <person name="Guerrero F.D."/>
            <person name="Moolhuijzen P."/>
            <person name="Goolsby J.A."/>
            <person name="Tidwell J."/>
            <person name="Bellgard S.E."/>
            <person name="Bellgard M.I."/>
        </authorList>
    </citation>
    <scope>NUCLEOTIDE SEQUENCE</scope>
    <source>
        <tissue evidence="1">Shoot tissue taken approximately 20 cm above the soil surface</tissue>
    </source>
</reference>
<reference evidence="1" key="1">
    <citation type="submission" date="2014-09" db="EMBL/GenBank/DDBJ databases">
        <authorList>
            <person name="Magalhaes I.L.F."/>
            <person name="Oliveira U."/>
            <person name="Santos F.R."/>
            <person name="Vidigal T.H.D.A."/>
            <person name="Brescovit A.D."/>
            <person name="Santos A.J."/>
        </authorList>
    </citation>
    <scope>NUCLEOTIDE SEQUENCE</scope>
    <source>
        <tissue evidence="1">Shoot tissue taken approximately 20 cm above the soil surface</tissue>
    </source>
</reference>
<evidence type="ECO:0000313" key="1">
    <source>
        <dbReference type="EMBL" id="JAD94319.1"/>
    </source>
</evidence>
<sequence length="36" mass="3971">MSSIMSIIASVHICYLLSDMHHGVEVIGKAYNISSY</sequence>